<evidence type="ECO:0000313" key="1">
    <source>
        <dbReference type="EMBL" id="MBW0496665.1"/>
    </source>
</evidence>
<keyword evidence="2" id="KW-1185">Reference proteome</keyword>
<gene>
    <name evidence="1" type="ORF">O181_036380</name>
</gene>
<sequence>MGDAAIQPGTKLGPIGHTISLMANWPPLVFYALFVHSTFPWPNPTIIGLPGQILPSLASLANFHIPNPGPLPLFLGLGVSFGLLGGSGPPSHNHHSWATPFH</sequence>
<comment type="caution">
    <text evidence="1">The sequence shown here is derived from an EMBL/GenBank/DDBJ whole genome shotgun (WGS) entry which is preliminary data.</text>
</comment>
<dbReference type="AlphaFoldDB" id="A0A9Q3D6G4"/>
<protein>
    <submittedName>
        <fullName evidence="1">Uncharacterized protein</fullName>
    </submittedName>
</protein>
<organism evidence="1 2">
    <name type="scientific">Austropuccinia psidii MF-1</name>
    <dbReference type="NCBI Taxonomy" id="1389203"/>
    <lineage>
        <taxon>Eukaryota</taxon>
        <taxon>Fungi</taxon>
        <taxon>Dikarya</taxon>
        <taxon>Basidiomycota</taxon>
        <taxon>Pucciniomycotina</taxon>
        <taxon>Pucciniomycetes</taxon>
        <taxon>Pucciniales</taxon>
        <taxon>Sphaerophragmiaceae</taxon>
        <taxon>Austropuccinia</taxon>
    </lineage>
</organism>
<evidence type="ECO:0000313" key="2">
    <source>
        <dbReference type="Proteomes" id="UP000765509"/>
    </source>
</evidence>
<dbReference type="EMBL" id="AVOT02013757">
    <property type="protein sequence ID" value="MBW0496665.1"/>
    <property type="molecule type" value="Genomic_DNA"/>
</dbReference>
<proteinExistence type="predicted"/>
<reference evidence="1" key="1">
    <citation type="submission" date="2021-03" db="EMBL/GenBank/DDBJ databases">
        <title>Draft genome sequence of rust myrtle Austropuccinia psidii MF-1, a brazilian biotype.</title>
        <authorList>
            <person name="Quecine M.C."/>
            <person name="Pachon D.M.R."/>
            <person name="Bonatelli M.L."/>
            <person name="Correr F.H."/>
            <person name="Franceschini L.M."/>
            <person name="Leite T.F."/>
            <person name="Margarido G.R.A."/>
            <person name="Almeida C.A."/>
            <person name="Ferrarezi J.A."/>
            <person name="Labate C.A."/>
        </authorList>
    </citation>
    <scope>NUCLEOTIDE SEQUENCE</scope>
    <source>
        <strain evidence="1">MF-1</strain>
    </source>
</reference>
<accession>A0A9Q3D6G4</accession>
<name>A0A9Q3D6G4_9BASI</name>
<dbReference type="Proteomes" id="UP000765509">
    <property type="component" value="Unassembled WGS sequence"/>
</dbReference>